<dbReference type="Gene3D" id="3.90.1750.10">
    <property type="entry name" value="Hect, E3 ligase catalytic domains"/>
    <property type="match status" value="2"/>
</dbReference>
<feature type="compositionally biased region" description="Basic and acidic residues" evidence="7">
    <location>
        <begin position="1691"/>
        <end position="1700"/>
    </location>
</feature>
<dbReference type="OrthoDB" id="409931at2759"/>
<dbReference type="InterPro" id="IPR016024">
    <property type="entry name" value="ARM-type_fold"/>
</dbReference>
<dbReference type="EC" id="2.3.2.26" evidence="3"/>
<evidence type="ECO:0000313" key="11">
    <source>
        <dbReference type="Proteomes" id="UP000219860"/>
    </source>
</evidence>
<dbReference type="SMART" id="SM00119">
    <property type="entry name" value="HECTc"/>
    <property type="match status" value="1"/>
</dbReference>
<dbReference type="Gene3D" id="3.30.2410.10">
    <property type="entry name" value="Hect, E3 ligase catalytic domain"/>
    <property type="match status" value="1"/>
</dbReference>
<sequence length="3439" mass="405350">MKKYMIFENSQYSYIINTIKHGNESEKLAALNDFYEQLNLSVDGGISNSHLEEYINVLIHVINKPYASYDDSYKNTGNKKTSKGWGNDKKSNNDKINDVVGNGLNNFFKIIQEHIGVYATSFDDMDEFDYSDNNNEKVRGKKKNNKSNKGKGDDENNNSDNNKKGNKKLLENLNMNKEEKIDKTDKKEDKGKDEVSEEEDDEENDEEESNEHNKNKYSSEFDSEFESSNNCSSITSECSNEFDNEKMFMDEACAIDVKYINMIYTATCCIYTILDIYPNSIKYVINNRDCVNILNKKLNDIEYIDVAEVILKIFEKLVEKDPMLILKKKSIKYMLMHIDFYNVNIQKKIFFCIIQMINNIKKYKHIKKYIMPYCNTYVNFFHFNYIHILNIICTLWRSLLDKIITIQLDNDNKIRRKSNLLLLGEDRISNSRKSKNKSTNEVSSYLSKLMEKKKKKKKKKQGCNDSNGNEDKTTMKNMHTKEENDKSYNVIEISDDENKSNDISSVISSNSKSKKKKNSQKKIASSISKNKKSKCSENDMEEDHGCDKKKKKKNIFNKKEKIDKECGKEDNVNDSDSDSSCCQKENKSEKRKKTKMKKEKDDIYTLDENLSENDQYINKKEQDNKTLFPTLLKNVNESTNVVNESHAEIKGEENVCHINKIKNDEMKKIGNNLDKDKENSRNNKEEKNKTNYINNQNNLLQNIIHLNNNENINNKLCIEIESVYNTNIRDNIVKLLIECKIEDNLYAFIETFYIISILVNYSNNILEDFCNSDFLEKFNELFDNNKFKNNNILIIYILFTLYSFLPICKIDGSLIHKYEIEHLLGKKNKEESLKASIQENDIFSNSGFCSINCASLNFPVDVKKEKLDFYKNNLKYLMTVIKIIIPNIYTIFEETLYYDTKYLCTSILLSLFISLYKISFTSFNNPEFVQCLNYIFSYSTKLYSFIRFSILNNLSDTSAISGIIICKIVESFVNLISTNLMYKELKEKLNIKSETATDEAYINFTMNNKMYKNINIQESDITNFTFNDNKIFFLHVLINIIKNILIKKKKEISTQDSNILCNSNKQIYNIIFLYFYDLYNSDCSGKNIINNNSYFIPHKILCNNLEQNDVDTTKNGKLLFFNYERESKNVNLEFGTIFLCYENVKKCKNNDGSNIFLKYLIIDEISCYNNVVLSYYYLINLFCNLYCMREDGSIYFYQYNIAKRLYFFLFQKLFYGNTRKKYTQNVDNLQERNRKYVFKNNAIISNEEFIYKEKQKKKTLKLLKNIDRNLRLYIFLYALLFVNNEKKEDIVHGLFLNSIKKLYNILGIVKNIEEISKSEFNNLKSSVLKIFDVYHYNLITNNVSFYHFSNLIKLTKDCLNMFDNLPMHFFQENLNNANNSLHTNINELYTNNNNNNNKAIWSSNSDDFPSLHHDNYCGNNVLGSKNRKVSDNNLAKGLKQKKKNNKEDLNIDEGADNSEKNKQVKDDDLGTNINEKKLDTSIFNEEIDEEKKKQKKAEENEPSTFYNLKESNKGEINRKEEIEKEVSSSSTPYARHNCFPIKDKKKSKENNFIDEKNMNNVKNDDNNVYNYLNKKNYNNVYYVSRDSFYDALAKNNNINIKYNDKKGKCMYNNYNCHFPIHLRRNGLYVDNVAIFNSLNKNIQLSMVHDNNEELSNNKMYVDCSKNYNSVACDYAKGKGEDENNSGSFSYKNKEKDDKNHKSAKLSQKNSKDLKINKMTYTKDITNRFLYFSKNDFDKSQNLQGSFNIFESFNKVENYIRKNVNKNNKNYNSKYYGKNDDFILLSINGINVHKDSCISEYLVKLSDLYYLNKNESYINEEHIYCNFENFYVYNDVVEHCITNYNYIKNNIKYLWNNNSHQGIYSTINIGNNKNNNNMHIINYKIIKKRKHSEQTYEQALYDDEFMNINNDLNIVTKKKSKKKRDNNYENIDENIQKSEHNTFYKNDDIYSYVSPSIYKKIKSSINTPFSCKIINQKYNYYNISFDLVKHLHNNVDEHIDTIHTKVSDLDGETNGGTENAMVNNFFTIIKTKVQKEACEKNKSLYHEMGAIKDAYDPRSLKHVSGKEYYNKLGSEKIENEKKTSSFLLDYLKNCYINNQMDFDFLENNYVENDSIYLSTYLKSEMTKVIELILLDNHYINKDIMLSTHYHNFNVVLNNEKNKNDSIVYENKRNTIEDIEMGRMWEINLYKKYYEKKKKFPEISKNTIYNNEKIEKERKEKHQDFLLQCENMTKPAFEEEFYMLFNYMPMYSEIIKKGIIMKTENDTEWEYDQRCFNLNNVKNCLCNNKKKRKMDRDIFIENMYNFLLYKILFLLFKHFKISNTQPLFNFYMNNEVEDKLILDENKIESMKLLNDMTKHEMNFVKSFYLCKNNKGENFEEPSKLLLEINKIEKKDFILNSLNNKIMYYLNNPLFMFSEKLPSWIYKIFYLFNFVINIDIRSFFFEIAYFGNYRGLYNYKQRIKELVDKFNEKVTTRNGALMEEHLLSVCANYTYNSEKKKIFNFLQDNTTLSLPRTKIKLHRNKIIDSSFRIFNHLHYINSNYVTPSYLDIEFFNEEGTGLGPSLEFYNEVIEELKKEKLQLFKTENNYLFPISYKINLNNFDFNLLKKPKHSELTNMTNNSASDLGAAFSGNVHNFNSHRIFASNNHNTYNSSSINKRMNDISDGVHTNSYRSVNSFINHFLYSMNSNIFNKNNRNLDIYDDISKIGILDKKSKNKKNTKSGKKGGSSKVKNISITDINNGSIENDIKKKVKKKKNDAQEGCEVEDDEDAEEIMDDEQIKNCLTKIYKKEKIFQESIKEKQKDKKGITNQDSCINNHSENDINDVNDNINSEHINKSSDVADKTSSYKKNNDFDIKDENAKIYEEKLINTEINKKKRSRCYDAENEDENKKSVDDEDNISVKEKLNDQNFDEEEDEYGYEIGEYDDDDYYDEYSEEYEKGEKKKFVFEGKKNNLKKNKKEKNLDNKGIKNNKINEITVKEENSEKNKEAYDETNKKIKKSKNDELVPEKKIKEEIKNEYIIDENKRKQTEKGEKENKNSNIKKYKLFTKDFEEHFLKEDNIEIGKKNESSTKKNNDSNKGFNLVKSETQDIINLLFSEMNNKTPLDMEYNISFNKNTNIAEKENERKKEEIESTPKKTNETINKKGNSKNKKCISTEQDTLENRLFKYFKLLGQLCAKILTDNRNVDINLHPLFWYIVMNNSGYINMSKLHHYQSVDAVNMNSINKLLEYRKNGKNVEDLHLDFTLLGTTPPVELIPNGSNISVTNENLDLFINKTIQYSLYEGIKFQVWAFRFGFSTIAPLICTNIFDEEEICEYLFGNSINNDEYWTKSHLSTYIKPDHGYTNDSITFITLIDILSEFDCNERKMFLKFCTGTSTLPNNGFSALKPLMKVVKKEDNNDLPSVMTCTNYLKIPDYKNKEKLRNRLMYAINEGQKNFSLS</sequence>
<dbReference type="SUPFAM" id="SSF48371">
    <property type="entry name" value="ARM repeat"/>
    <property type="match status" value="1"/>
</dbReference>
<feature type="region of interest" description="Disordered" evidence="7">
    <location>
        <begin position="669"/>
        <end position="688"/>
    </location>
</feature>
<protein>
    <recommendedName>
        <fullName evidence="3">HECT-type E3 ubiquitin transferase</fullName>
        <ecNumber evidence="3">2.3.2.26</ecNumber>
    </recommendedName>
</protein>
<dbReference type="InterPro" id="IPR045322">
    <property type="entry name" value="HECTD1/TRIP12-like"/>
</dbReference>
<evidence type="ECO:0000313" key="9">
    <source>
        <dbReference type="EMBL" id="SCO59454.1"/>
    </source>
</evidence>
<dbReference type="PROSITE" id="PS50237">
    <property type="entry name" value="HECT"/>
    <property type="match status" value="1"/>
</dbReference>
<feature type="domain" description="HECT" evidence="8">
    <location>
        <begin position="3051"/>
        <end position="3439"/>
    </location>
</feature>
<feature type="active site" description="Glycyl thioester intermediate" evidence="6">
    <location>
        <position position="3406"/>
    </location>
</feature>
<evidence type="ECO:0000256" key="3">
    <source>
        <dbReference type="ARBA" id="ARBA00012485"/>
    </source>
</evidence>
<dbReference type="SUPFAM" id="SSF56204">
    <property type="entry name" value="Hect, E3 ligase catalytic domain"/>
    <property type="match status" value="2"/>
</dbReference>
<evidence type="ECO:0000256" key="6">
    <source>
        <dbReference type="PROSITE-ProRule" id="PRU00104"/>
    </source>
</evidence>
<dbReference type="Proteomes" id="UP000219974">
    <property type="component" value="Chromosome 8"/>
</dbReference>
<evidence type="ECO:0000313" key="10">
    <source>
        <dbReference type="EMBL" id="SCO60691.1"/>
    </source>
</evidence>
<keyword evidence="4" id="KW-0808">Transferase</keyword>
<organism evidence="10 11">
    <name type="scientific">Plasmodium berghei</name>
    <dbReference type="NCBI Taxonomy" id="5821"/>
    <lineage>
        <taxon>Eukaryota</taxon>
        <taxon>Sar</taxon>
        <taxon>Alveolata</taxon>
        <taxon>Apicomplexa</taxon>
        <taxon>Aconoidasida</taxon>
        <taxon>Haemosporida</taxon>
        <taxon>Plasmodiidae</taxon>
        <taxon>Plasmodium</taxon>
        <taxon>Plasmodium (Vinckeia)</taxon>
    </lineage>
</organism>
<feature type="compositionally biased region" description="Basic and acidic residues" evidence="7">
    <location>
        <begin position="210"/>
        <end position="219"/>
    </location>
</feature>
<gene>
    <name evidence="10" type="ORF">PBSP11A_000137000</name>
    <name evidence="9" type="ORF">PBSP11RLL_000137000</name>
</gene>
<feature type="compositionally biased region" description="Acidic residues" evidence="7">
    <location>
        <begin position="195"/>
        <end position="209"/>
    </location>
</feature>
<comment type="similarity">
    <text evidence="2">Belongs to the UPL family. K-HECT subfamily.</text>
</comment>
<comment type="catalytic activity">
    <reaction evidence="1">
        <text>S-ubiquitinyl-[E2 ubiquitin-conjugating enzyme]-L-cysteine + [acceptor protein]-L-lysine = [E2 ubiquitin-conjugating enzyme]-L-cysteine + N(6)-ubiquitinyl-[acceptor protein]-L-lysine.</text>
        <dbReference type="EC" id="2.3.2.26"/>
    </reaction>
</comment>
<feature type="compositionally biased region" description="Basic and acidic residues" evidence="7">
    <location>
        <begin position="2887"/>
        <end position="2905"/>
    </location>
</feature>
<feature type="region of interest" description="Disordered" evidence="7">
    <location>
        <begin position="130"/>
        <end position="221"/>
    </location>
</feature>
<feature type="compositionally biased region" description="Basic and acidic residues" evidence="7">
    <location>
        <begin position="176"/>
        <end position="194"/>
    </location>
</feature>
<evidence type="ECO:0000256" key="5">
    <source>
        <dbReference type="ARBA" id="ARBA00022786"/>
    </source>
</evidence>
<proteinExistence type="inferred from homology"/>
<dbReference type="PANTHER" id="PTHR45670">
    <property type="entry name" value="E3 UBIQUITIN-PROTEIN LIGASE TRIP12"/>
    <property type="match status" value="1"/>
</dbReference>
<dbReference type="GO" id="GO:0061630">
    <property type="term" value="F:ubiquitin protein ligase activity"/>
    <property type="evidence" value="ECO:0007669"/>
    <property type="project" value="UniProtKB-EC"/>
</dbReference>
<feature type="compositionally biased region" description="Acidic residues" evidence="7">
    <location>
        <begin position="2908"/>
        <end position="2925"/>
    </location>
</feature>
<dbReference type="FunFam" id="3.30.2410.10:FF:000007">
    <property type="entry name" value="Putative E3 ubiquitin-protein ligase HECTD1"/>
    <property type="match status" value="1"/>
</dbReference>
<feature type="compositionally biased region" description="Low complexity" evidence="7">
    <location>
        <begin position="501"/>
        <end position="511"/>
    </location>
</feature>
<feature type="region of interest" description="Disordered" evidence="7">
    <location>
        <begin position="1678"/>
        <end position="1708"/>
    </location>
</feature>
<keyword evidence="5 6" id="KW-0833">Ubl conjugation pathway</keyword>
<feature type="compositionally biased region" description="Basic and acidic residues" evidence="7">
    <location>
        <begin position="3121"/>
        <end position="3142"/>
    </location>
</feature>
<dbReference type="Proteomes" id="UP000219860">
    <property type="component" value="Chromosome 8"/>
</dbReference>
<feature type="region of interest" description="Disordered" evidence="7">
    <location>
        <begin position="3121"/>
        <end position="3149"/>
    </location>
</feature>
<evidence type="ECO:0000256" key="1">
    <source>
        <dbReference type="ARBA" id="ARBA00000885"/>
    </source>
</evidence>
<dbReference type="PANTHER" id="PTHR45670:SF1">
    <property type="entry name" value="E3 UBIQUITIN-PROTEIN LIGASE HECTD1"/>
    <property type="match status" value="1"/>
</dbReference>
<evidence type="ECO:0000259" key="8">
    <source>
        <dbReference type="PROSITE" id="PS50237"/>
    </source>
</evidence>
<dbReference type="EMBL" id="LT608272">
    <property type="protein sequence ID" value="SCO59454.1"/>
    <property type="molecule type" value="Genomic_DNA"/>
</dbReference>
<feature type="compositionally biased region" description="Basic residues" evidence="7">
    <location>
        <begin position="139"/>
        <end position="149"/>
    </location>
</feature>
<feature type="region of interest" description="Disordered" evidence="7">
    <location>
        <begin position="2876"/>
        <end position="2925"/>
    </location>
</feature>
<feature type="region of interest" description="Disordered" evidence="7">
    <location>
        <begin position="1437"/>
        <end position="1473"/>
    </location>
</feature>
<evidence type="ECO:0000256" key="7">
    <source>
        <dbReference type="SAM" id="MobiDB-lite"/>
    </source>
</evidence>
<accession>A0A1D3SAW4</accession>
<evidence type="ECO:0000256" key="4">
    <source>
        <dbReference type="ARBA" id="ARBA00022679"/>
    </source>
</evidence>
<dbReference type="InterPro" id="IPR035983">
    <property type="entry name" value="Hect_E3_ubiquitin_ligase"/>
</dbReference>
<feature type="compositionally biased region" description="Basic residues" evidence="7">
    <location>
        <begin position="451"/>
        <end position="461"/>
    </location>
</feature>
<evidence type="ECO:0000256" key="2">
    <source>
        <dbReference type="ARBA" id="ARBA00006331"/>
    </source>
</evidence>
<feature type="compositionally biased region" description="Basic and acidic residues" evidence="7">
    <location>
        <begin position="1457"/>
        <end position="1473"/>
    </location>
</feature>
<dbReference type="Pfam" id="PF00632">
    <property type="entry name" value="HECT"/>
    <property type="match status" value="1"/>
</dbReference>
<feature type="region of interest" description="Disordered" evidence="7">
    <location>
        <begin position="450"/>
        <end position="550"/>
    </location>
</feature>
<feature type="compositionally biased region" description="Basic and acidic residues" evidence="7">
    <location>
        <begin position="469"/>
        <end position="486"/>
    </location>
</feature>
<dbReference type="GO" id="GO:0043161">
    <property type="term" value="P:proteasome-mediated ubiquitin-dependent protein catabolic process"/>
    <property type="evidence" value="ECO:0007669"/>
    <property type="project" value="TreeGrafter"/>
</dbReference>
<feature type="region of interest" description="Disordered" evidence="7">
    <location>
        <begin position="567"/>
        <end position="600"/>
    </location>
</feature>
<evidence type="ECO:0000313" key="12">
    <source>
        <dbReference type="Proteomes" id="UP000219974"/>
    </source>
</evidence>
<name>A0A1D3SAW4_PLABE</name>
<dbReference type="Gene3D" id="3.30.2160.10">
    <property type="entry name" value="Hect, E3 ligase catalytic domain"/>
    <property type="match status" value="1"/>
</dbReference>
<dbReference type="VEuPathDB" id="PlasmoDB:PBANKA_0802300"/>
<dbReference type="EMBL" id="LT608256">
    <property type="protein sequence ID" value="SCO60691.1"/>
    <property type="molecule type" value="Genomic_DNA"/>
</dbReference>
<dbReference type="InterPro" id="IPR000569">
    <property type="entry name" value="HECT_dom"/>
</dbReference>
<reference evidence="11 12" key="1">
    <citation type="submission" date="2016-08" db="EMBL/GenBank/DDBJ databases">
        <authorList>
            <consortium name="Pathogen Informatics"/>
        </authorList>
    </citation>
    <scope>NUCLEOTIDE SEQUENCE [LARGE SCALE GENOMIC DNA]</scope>
    <source>
        <strain evidence="10 11">SP11 Antwerpcl1</strain>
        <strain evidence="9 12">SP11 RLL</strain>
    </source>
</reference>
<feature type="region of interest" description="Disordered" evidence="7">
    <location>
        <begin position="74"/>
        <end position="94"/>
    </location>
</feature>
<dbReference type="GO" id="GO:0000209">
    <property type="term" value="P:protein polyubiquitination"/>
    <property type="evidence" value="ECO:0007669"/>
    <property type="project" value="TreeGrafter"/>
</dbReference>